<proteinExistence type="predicted"/>
<dbReference type="PRINTS" id="PR02052">
    <property type="entry name" value="ABRAXAS"/>
</dbReference>
<evidence type="ECO:0000313" key="2">
    <source>
        <dbReference type="Ensembl" id="ENSNMLP00000039361.1"/>
    </source>
</evidence>
<dbReference type="Pfam" id="PF21125">
    <property type="entry name" value="MPN_2A_DUB_like"/>
    <property type="match status" value="1"/>
</dbReference>
<dbReference type="InterPro" id="IPR023239">
    <property type="entry name" value="BRISC_Abraxas1"/>
</dbReference>
<dbReference type="GO" id="GO:0008017">
    <property type="term" value="F:microtubule binding"/>
    <property type="evidence" value="ECO:0007669"/>
    <property type="project" value="TreeGrafter"/>
</dbReference>
<dbReference type="PRINTS" id="PR02051">
    <property type="entry name" value="PROTEINF175"/>
</dbReference>
<sequence>MAAAAGAKSTVRMPGIVLSSLMFQHLNNDSDVEGVILGESIFEEQVTINDTQTDLIHIEETFNSCNIPSIIMSPSLHTGENLTFPSVFLKESVIGWYKQRRNTAQQMTLREKTIHKNLKMTLSNPHMIFLLLTPSYFTVSGSTHKTEYAAYILRCSQVTNIPVLVNNLSLLDPVSYCKAPALCSAVGYNVTIKKHRSNFFSSNGCLNEVEDINNMNDSLQSVLYNMCRDVENSERQLEALQLEVSALRRKVNEQKTNMNTLPEPKRNILLHEAVRALFGGSPLFQSQTLTIAAFPILDFCSSLQTNEGIQGPPEITSGEDIKSERIQRKWMLGSCMNCGCLCVTGMKPGGEKYSSKTEEITRN</sequence>
<keyword evidence="1" id="KW-0175">Coiled coil</keyword>
<dbReference type="GO" id="GO:0090307">
    <property type="term" value="P:mitotic spindle assembly"/>
    <property type="evidence" value="ECO:0007669"/>
    <property type="project" value="TreeGrafter"/>
</dbReference>
<accession>A0A8C6UU26</accession>
<protein>
    <submittedName>
        <fullName evidence="2">Abraxas 1, BRCA1 A complex subunit</fullName>
    </submittedName>
</protein>
<dbReference type="GO" id="GO:0031593">
    <property type="term" value="F:polyubiquitin modification-dependent protein binding"/>
    <property type="evidence" value="ECO:0007669"/>
    <property type="project" value="TreeGrafter"/>
</dbReference>
<dbReference type="GO" id="GO:0008608">
    <property type="term" value="P:attachment of spindle microtubules to kinetochore"/>
    <property type="evidence" value="ECO:0007669"/>
    <property type="project" value="TreeGrafter"/>
</dbReference>
<dbReference type="PANTHER" id="PTHR31728">
    <property type="entry name" value="ABRAXAS FAMILY MEMBER"/>
    <property type="match status" value="1"/>
</dbReference>
<evidence type="ECO:0000256" key="1">
    <source>
        <dbReference type="SAM" id="Coils"/>
    </source>
</evidence>
<dbReference type="AlphaFoldDB" id="A0A8C6UU26"/>
<dbReference type="Proteomes" id="UP000694523">
    <property type="component" value="Unplaced"/>
</dbReference>
<organism evidence="2 3">
    <name type="scientific">Neogobius melanostomus</name>
    <name type="common">round goby</name>
    <dbReference type="NCBI Taxonomy" id="47308"/>
    <lineage>
        <taxon>Eukaryota</taxon>
        <taxon>Metazoa</taxon>
        <taxon>Chordata</taxon>
        <taxon>Craniata</taxon>
        <taxon>Vertebrata</taxon>
        <taxon>Euteleostomi</taxon>
        <taxon>Actinopterygii</taxon>
        <taxon>Neopterygii</taxon>
        <taxon>Teleostei</taxon>
        <taxon>Neoteleostei</taxon>
        <taxon>Acanthomorphata</taxon>
        <taxon>Gobiaria</taxon>
        <taxon>Gobiiformes</taxon>
        <taxon>Gobioidei</taxon>
        <taxon>Gobiidae</taxon>
        <taxon>Benthophilinae</taxon>
        <taxon>Neogobiini</taxon>
        <taxon>Neogobius</taxon>
    </lineage>
</organism>
<dbReference type="PANTHER" id="PTHR31728:SF2">
    <property type="entry name" value="BRCA1-A COMPLEX SUBUNIT ABRAXAS 1"/>
    <property type="match status" value="1"/>
</dbReference>
<evidence type="ECO:0000313" key="3">
    <source>
        <dbReference type="Proteomes" id="UP000694523"/>
    </source>
</evidence>
<reference evidence="2" key="2">
    <citation type="submission" date="2025-09" db="UniProtKB">
        <authorList>
            <consortium name="Ensembl"/>
        </authorList>
    </citation>
    <scope>IDENTIFICATION</scope>
</reference>
<name>A0A8C6UU26_9GOBI</name>
<dbReference type="InterPro" id="IPR023238">
    <property type="entry name" value="FAM175"/>
</dbReference>
<keyword evidence="3" id="KW-1185">Reference proteome</keyword>
<dbReference type="Ensembl" id="ENSNMLT00000043790.1">
    <property type="protein sequence ID" value="ENSNMLP00000039361.1"/>
    <property type="gene ID" value="ENSNMLG00000024213.1"/>
</dbReference>
<dbReference type="GO" id="GO:0005634">
    <property type="term" value="C:nucleus"/>
    <property type="evidence" value="ECO:0007669"/>
    <property type="project" value="TreeGrafter"/>
</dbReference>
<feature type="coiled-coil region" evidence="1">
    <location>
        <begin position="223"/>
        <end position="257"/>
    </location>
</feature>
<reference evidence="2" key="1">
    <citation type="submission" date="2025-08" db="UniProtKB">
        <authorList>
            <consortium name="Ensembl"/>
        </authorList>
    </citation>
    <scope>IDENTIFICATION</scope>
</reference>
<dbReference type="GO" id="GO:0070536">
    <property type="term" value="P:protein K63-linked deubiquitination"/>
    <property type="evidence" value="ECO:0007669"/>
    <property type="project" value="TreeGrafter"/>
</dbReference>